<dbReference type="Pfam" id="PF23286">
    <property type="entry name" value="LRR_13"/>
    <property type="match status" value="1"/>
</dbReference>
<dbReference type="InterPro" id="IPR032675">
    <property type="entry name" value="LRR_dom_sf"/>
</dbReference>
<proteinExistence type="predicted"/>
<dbReference type="EMBL" id="LIHL02000006">
    <property type="protein sequence ID" value="KAF5468922.1"/>
    <property type="molecule type" value="Genomic_DNA"/>
</dbReference>
<reference evidence="3" key="1">
    <citation type="submission" date="2015-10" db="EMBL/GenBank/DDBJ databases">
        <authorList>
            <person name="Martinez-Garcia P.J."/>
            <person name="Crepeau M.W."/>
            <person name="Puiu D."/>
            <person name="Gonzalez-Ibeas D."/>
            <person name="Whalen J."/>
            <person name="Stevens K."/>
            <person name="Paul R."/>
            <person name="Butterfield T."/>
            <person name="Britton M."/>
            <person name="Reagan R."/>
            <person name="Chakraborty S."/>
            <person name="Walawage S.L."/>
            <person name="Vasquez-Gross H.A."/>
            <person name="Cardeno C."/>
            <person name="Famula R."/>
            <person name="Pratt K."/>
            <person name="Kuruganti S."/>
            <person name="Aradhya M.K."/>
            <person name="Leslie C.A."/>
            <person name="Dandekar A.M."/>
            <person name="Salzberg S.L."/>
            <person name="Wegrzyn J.L."/>
            <person name="Langley C.H."/>
            <person name="Neale D.B."/>
        </authorList>
    </citation>
    <scope>NUCLEOTIDE SEQUENCE</scope>
    <source>
        <tissue evidence="3">Leaves</tissue>
    </source>
</reference>
<comment type="caution">
    <text evidence="3">The sequence shown here is derived from an EMBL/GenBank/DDBJ whole genome shotgun (WGS) entry which is preliminary data.</text>
</comment>
<feature type="domain" description="Disease resistance protein RPS4B/Roq1-like leucine-rich repeats" evidence="2">
    <location>
        <begin position="152"/>
        <end position="370"/>
    </location>
</feature>
<organism evidence="3 4">
    <name type="scientific">Juglans regia</name>
    <name type="common">English walnut</name>
    <dbReference type="NCBI Taxonomy" id="51240"/>
    <lineage>
        <taxon>Eukaryota</taxon>
        <taxon>Viridiplantae</taxon>
        <taxon>Streptophyta</taxon>
        <taxon>Embryophyta</taxon>
        <taxon>Tracheophyta</taxon>
        <taxon>Spermatophyta</taxon>
        <taxon>Magnoliopsida</taxon>
        <taxon>eudicotyledons</taxon>
        <taxon>Gunneridae</taxon>
        <taxon>Pentapetalae</taxon>
        <taxon>rosids</taxon>
        <taxon>fabids</taxon>
        <taxon>Fagales</taxon>
        <taxon>Juglandaceae</taxon>
        <taxon>Juglans</taxon>
    </lineage>
</organism>
<reference evidence="3" key="2">
    <citation type="submission" date="2020-03" db="EMBL/GenBank/DDBJ databases">
        <title>Walnut 2.0.</title>
        <authorList>
            <person name="Marrano A."/>
            <person name="Britton M."/>
            <person name="Zimin A.V."/>
            <person name="Zaini P.A."/>
            <person name="Workman R."/>
            <person name="Puiu D."/>
            <person name="Bianco L."/>
            <person name="Allen B.J."/>
            <person name="Troggio M."/>
            <person name="Leslie C.A."/>
            <person name="Timp W."/>
            <person name="Dendekar A."/>
            <person name="Salzberg S.L."/>
            <person name="Neale D.B."/>
        </authorList>
    </citation>
    <scope>NUCLEOTIDE SEQUENCE</scope>
    <source>
        <tissue evidence="3">Leaves</tissue>
    </source>
</reference>
<dbReference type="Proteomes" id="UP000619265">
    <property type="component" value="Unassembled WGS sequence"/>
</dbReference>
<evidence type="ECO:0000259" key="2">
    <source>
        <dbReference type="Pfam" id="PF23286"/>
    </source>
</evidence>
<dbReference type="Gene3D" id="3.80.10.10">
    <property type="entry name" value="Ribonuclease Inhibitor"/>
    <property type="match status" value="2"/>
</dbReference>
<dbReference type="PANTHER" id="PTHR11017:SF570">
    <property type="entry name" value="DISEASE RESISTANCE PROTEIN (TIR-NBS CLASS)-RELATED"/>
    <property type="match status" value="1"/>
</dbReference>
<gene>
    <name evidence="3" type="ORF">F2P56_013030</name>
</gene>
<dbReference type="PANTHER" id="PTHR11017">
    <property type="entry name" value="LEUCINE-RICH REPEAT-CONTAINING PROTEIN"/>
    <property type="match status" value="1"/>
</dbReference>
<evidence type="ECO:0000313" key="3">
    <source>
        <dbReference type="EMBL" id="KAF5468922.1"/>
    </source>
</evidence>
<dbReference type="Gramene" id="Jr06_13240_p1">
    <property type="protein sequence ID" value="cds.Jr06_13240_p1"/>
    <property type="gene ID" value="Jr06_13240"/>
</dbReference>
<name>A0A833XNY0_JUGRE</name>
<evidence type="ECO:0000313" key="4">
    <source>
        <dbReference type="Proteomes" id="UP000619265"/>
    </source>
</evidence>
<dbReference type="InterPro" id="IPR058546">
    <property type="entry name" value="RPS4B/Roq1-like_LRR"/>
</dbReference>
<accession>A0A833XNY0</accession>
<dbReference type="AlphaFoldDB" id="A0A833XNY0"/>
<sequence length="598" mass="69174">MIILSPKAFEQMKRLRVFINRNASFSSGPNYLSNELRVLDWFEYPLQSFPPNFHGKKLIIFQMHSSFIGELSFIKCSIKFKDMTIMRFHDCNFLTKVPDLSSVPNLRELYVQRCTSLVEVHDSVGSLENLFHLSFFGCSYLIIFPRSLKLRCLYELDLRDCSSLCSFSEILCEMKSLSRLNLERTAVEELPLSIGNLTGLQVLFLSYCKNLMRLPINIILPLQHLRELMIGGYTNLLKKMGDDRQSILATESPTMEDEILSSEEQLQELVPPTNLSNGSSELQVLNRQNCFQSESNFFPISRFFTMFNFSATLTHLDLSGSQIVSLPTSIRGFVALLELDLRYCKKLEEILELPPNIKVVYAYGCQSLERFPDLSRILEFNGSHNRSLLFIGLDGCDKMHVKIWNYKVPNPLLWKEHYNATVLPENEIPEWFQYHIEFLENEIAKRGDDDVQLKGNEEWVINIEGPHHLEDISGIVIYVVTFFNEDLRDESFLSEAEVTINSSNCVCHVNSEERLSILTGHNVMDNIAALDQYEVWTWYSDLESFEVKVLDSLRVQLRLPPNPSNPLGVHFQLRYYISMGANVVYKNESRAHKRRKMD</sequence>
<dbReference type="GO" id="GO:0006952">
    <property type="term" value="P:defense response"/>
    <property type="evidence" value="ECO:0007669"/>
    <property type="project" value="InterPro"/>
</dbReference>
<evidence type="ECO:0000256" key="1">
    <source>
        <dbReference type="ARBA" id="ARBA00022821"/>
    </source>
</evidence>
<keyword evidence="1" id="KW-0611">Plant defense</keyword>
<protein>
    <recommendedName>
        <fullName evidence="2">Disease resistance protein RPS4B/Roq1-like leucine-rich repeats domain-containing protein</fullName>
    </recommendedName>
</protein>
<dbReference type="SUPFAM" id="SSF52058">
    <property type="entry name" value="L domain-like"/>
    <property type="match status" value="1"/>
</dbReference>
<dbReference type="InterPro" id="IPR044974">
    <property type="entry name" value="Disease_R_plants"/>
</dbReference>